<keyword evidence="1" id="KW-1133">Transmembrane helix</keyword>
<dbReference type="AlphaFoldDB" id="A0A9W8MVJ9"/>
<keyword evidence="3" id="KW-1185">Reference proteome</keyword>
<comment type="caution">
    <text evidence="2">The sequence shown here is derived from an EMBL/GenBank/DDBJ whole genome shotgun (WGS) entry which is preliminary data.</text>
</comment>
<organism evidence="2 3">
    <name type="scientific">Agrocybe chaxingu</name>
    <dbReference type="NCBI Taxonomy" id="84603"/>
    <lineage>
        <taxon>Eukaryota</taxon>
        <taxon>Fungi</taxon>
        <taxon>Dikarya</taxon>
        <taxon>Basidiomycota</taxon>
        <taxon>Agaricomycotina</taxon>
        <taxon>Agaricomycetes</taxon>
        <taxon>Agaricomycetidae</taxon>
        <taxon>Agaricales</taxon>
        <taxon>Agaricineae</taxon>
        <taxon>Strophariaceae</taxon>
        <taxon>Agrocybe</taxon>
    </lineage>
</organism>
<accession>A0A9W8MVJ9</accession>
<dbReference type="OrthoDB" id="3267806at2759"/>
<protein>
    <submittedName>
        <fullName evidence="2">Uncharacterized protein</fullName>
    </submittedName>
</protein>
<feature type="transmembrane region" description="Helical" evidence="1">
    <location>
        <begin position="25"/>
        <end position="48"/>
    </location>
</feature>
<gene>
    <name evidence="2" type="ORF">NLJ89_g6907</name>
</gene>
<evidence type="ECO:0000313" key="2">
    <source>
        <dbReference type="EMBL" id="KAJ3506369.1"/>
    </source>
</evidence>
<reference evidence="2" key="1">
    <citation type="submission" date="2022-07" db="EMBL/GenBank/DDBJ databases">
        <title>Genome Sequence of Agrocybe chaxingu.</title>
        <authorList>
            <person name="Buettner E."/>
        </authorList>
    </citation>
    <scope>NUCLEOTIDE SEQUENCE</scope>
    <source>
        <strain evidence="2">MP-N11</strain>
    </source>
</reference>
<proteinExistence type="predicted"/>
<evidence type="ECO:0000313" key="3">
    <source>
        <dbReference type="Proteomes" id="UP001148786"/>
    </source>
</evidence>
<dbReference type="EMBL" id="JANKHO010000775">
    <property type="protein sequence ID" value="KAJ3506369.1"/>
    <property type="molecule type" value="Genomic_DNA"/>
</dbReference>
<feature type="transmembrane region" description="Helical" evidence="1">
    <location>
        <begin position="60"/>
        <end position="85"/>
    </location>
</feature>
<keyword evidence="1" id="KW-0472">Membrane</keyword>
<name>A0A9W8MVJ9_9AGAR</name>
<evidence type="ECO:0000256" key="1">
    <source>
        <dbReference type="SAM" id="Phobius"/>
    </source>
</evidence>
<keyword evidence="1" id="KW-0812">Transmembrane</keyword>
<dbReference type="Proteomes" id="UP001148786">
    <property type="component" value="Unassembled WGS sequence"/>
</dbReference>
<sequence length="168" mass="18285">MSSTVTTPALQRGAAQTCPECLSSGLVLSGIAYGIVTTLFFDCLRLLIQKKASLSSRRRRLFIAYISMMFLASTAAVVLGSISVIRWPPGVVKIFSQHVFGPYVFALWGADGMMVSLDYPVGPSSSTDKSPLGKIWRCLVLYADTRRIFFRMLQLVLGALALASKSPI</sequence>